<dbReference type="InterPro" id="IPR044505">
    <property type="entry name" value="GlgX_Isoamylase_N_E_set"/>
</dbReference>
<name>A0A4R3NHV2_9GAMM</name>
<dbReference type="AlphaFoldDB" id="A0A4R3NHV2"/>
<feature type="region of interest" description="Disordered" evidence="4">
    <location>
        <begin position="439"/>
        <end position="464"/>
    </location>
</feature>
<comment type="caution">
    <text evidence="6">The sequence shown here is derived from an EMBL/GenBank/DDBJ whole genome shotgun (WGS) entry which is preliminary data.</text>
</comment>
<evidence type="ECO:0000256" key="2">
    <source>
        <dbReference type="ARBA" id="ARBA00022801"/>
    </source>
</evidence>
<evidence type="ECO:0000256" key="1">
    <source>
        <dbReference type="ARBA" id="ARBA00008061"/>
    </source>
</evidence>
<gene>
    <name evidence="6" type="ORF">EC835_105254</name>
</gene>
<accession>A0A4R3NHV2</accession>
<dbReference type="Gene3D" id="2.60.40.1180">
    <property type="entry name" value="Golgi alpha-mannosidase II"/>
    <property type="match status" value="1"/>
</dbReference>
<feature type="compositionally biased region" description="Polar residues" evidence="4">
    <location>
        <begin position="444"/>
        <end position="459"/>
    </location>
</feature>
<dbReference type="InterPro" id="IPR006047">
    <property type="entry name" value="GH13_cat_dom"/>
</dbReference>
<sequence length="643" mass="72884">MTHFNFRQGHAHLLGSHIDEHGVNFTIYSERAEHIDLCVLDSLGAEIRYPLYRGDNHIWHGYLMGAKAGLHYGYRARGKWEPQAGLYFDETHLLIDPYSRELSSKQHPYSVVSHEPYDWQGDTPLHTPWSKTVIYEAHVRGLTKQHPEIPPALRGSYAAIAHPCITQHLTGLGVTALELLPVQFHLDEPRLQAKNLTNYWGYNTLAPFAIEPQYWSGQAGSTPLSEFRDMVKALHRAGIEVILDIVFNHTAELDRSGPCLSFRGLDNPTYYWLNDNGEYADWTGCGNTLKLSHSAVSQWVLDCLHFWAIECHVDGFRFDLATILGRTPEFNSQTPLLKAITQDSILGQRKLIAEPWDLANNGYQLGQFPPPFAEWNDQFRNDCRRAVLYRDIPIGILANRLSGSRDDFSQNDRPSFVSINHITAHDGFTLRDLVSFNHKHNHANGENNQDGSDGNNSHNHGFEGLNAPEKIISERQQSQRHLLSLLLLSLGTPMLRAGDELGHSQQGNNNAYCQDNPISWLNWLEADSALMEFTAQLTALRQQIPALTSGQWWHSLPPHKTVEWLNAQGSPITLEQWHQSCPIQVLLSGQWLLLINFTEQSHSLTLPEGDWRPVPPFSCHLIGSIPPKTFVVMQRHDFSPNAH</sequence>
<dbReference type="Pfam" id="PF02922">
    <property type="entry name" value="CBM_48"/>
    <property type="match status" value="1"/>
</dbReference>
<dbReference type="OrthoDB" id="3236218at2"/>
<dbReference type="GO" id="GO:0004135">
    <property type="term" value="F:amylo-alpha-1,6-glucosidase activity"/>
    <property type="evidence" value="ECO:0007669"/>
    <property type="project" value="InterPro"/>
</dbReference>
<dbReference type="InterPro" id="IPR017853">
    <property type="entry name" value="GH"/>
</dbReference>
<evidence type="ECO:0000313" key="7">
    <source>
        <dbReference type="Proteomes" id="UP000295055"/>
    </source>
</evidence>
<proteinExistence type="inferred from homology"/>
<dbReference type="Gene3D" id="3.20.20.80">
    <property type="entry name" value="Glycosidases"/>
    <property type="match status" value="1"/>
</dbReference>
<dbReference type="Pfam" id="PF18390">
    <property type="entry name" value="GlgX_C"/>
    <property type="match status" value="1"/>
</dbReference>
<comment type="similarity">
    <text evidence="1">Belongs to the glycosyl hydrolase 13 family.</text>
</comment>
<dbReference type="CDD" id="cd02856">
    <property type="entry name" value="E_set_GDE_Isoamylase_N"/>
    <property type="match status" value="1"/>
</dbReference>
<keyword evidence="2" id="KW-0378">Hydrolase</keyword>
<dbReference type="SMART" id="SM00642">
    <property type="entry name" value="Aamy"/>
    <property type="match status" value="1"/>
</dbReference>
<keyword evidence="3" id="KW-0326">Glycosidase</keyword>
<dbReference type="SUPFAM" id="SSF51445">
    <property type="entry name" value="(Trans)glycosidases"/>
    <property type="match status" value="1"/>
</dbReference>
<dbReference type="SUPFAM" id="SSF81296">
    <property type="entry name" value="E set domains"/>
    <property type="match status" value="1"/>
</dbReference>
<dbReference type="GO" id="GO:0005980">
    <property type="term" value="P:glycogen catabolic process"/>
    <property type="evidence" value="ECO:0007669"/>
    <property type="project" value="InterPro"/>
</dbReference>
<dbReference type="EMBL" id="SMAS01000005">
    <property type="protein sequence ID" value="TCT34533.1"/>
    <property type="molecule type" value="Genomic_DNA"/>
</dbReference>
<dbReference type="InterPro" id="IPR011837">
    <property type="entry name" value="Glycogen_debranch_GlgX"/>
</dbReference>
<dbReference type="InterPro" id="IPR040784">
    <property type="entry name" value="GlgX_C"/>
</dbReference>
<dbReference type="InterPro" id="IPR013780">
    <property type="entry name" value="Glyco_hydro_b"/>
</dbReference>
<dbReference type="RefSeq" id="WP_132496438.1">
    <property type="nucleotide sequence ID" value="NZ_SMAS01000005.1"/>
</dbReference>
<reference evidence="6 7" key="1">
    <citation type="submission" date="2019-03" db="EMBL/GenBank/DDBJ databases">
        <title>Genomic analyses of the natural microbiome of Caenorhabditis elegans.</title>
        <authorList>
            <person name="Samuel B."/>
        </authorList>
    </citation>
    <scope>NUCLEOTIDE SEQUENCE [LARGE SCALE GENOMIC DNA]</scope>
    <source>
        <strain evidence="6 7">JUb102</strain>
    </source>
</reference>
<dbReference type="PANTHER" id="PTHR43002">
    <property type="entry name" value="GLYCOGEN DEBRANCHING ENZYME"/>
    <property type="match status" value="1"/>
</dbReference>
<protein>
    <submittedName>
        <fullName evidence="6">Glycogen operon protein</fullName>
    </submittedName>
</protein>
<evidence type="ECO:0000256" key="3">
    <source>
        <dbReference type="ARBA" id="ARBA00023295"/>
    </source>
</evidence>
<dbReference type="InterPro" id="IPR004193">
    <property type="entry name" value="Glyco_hydro_13_N"/>
</dbReference>
<evidence type="ECO:0000313" key="6">
    <source>
        <dbReference type="EMBL" id="TCT34533.1"/>
    </source>
</evidence>
<evidence type="ECO:0000256" key="4">
    <source>
        <dbReference type="SAM" id="MobiDB-lite"/>
    </source>
</evidence>
<dbReference type="NCBIfam" id="TIGR02100">
    <property type="entry name" value="glgX_debranch"/>
    <property type="match status" value="1"/>
</dbReference>
<dbReference type="Proteomes" id="UP000295055">
    <property type="component" value="Unassembled WGS sequence"/>
</dbReference>
<dbReference type="InterPro" id="IPR013783">
    <property type="entry name" value="Ig-like_fold"/>
</dbReference>
<feature type="domain" description="Glycosyl hydrolase family 13 catalytic" evidence="5">
    <location>
        <begin position="132"/>
        <end position="541"/>
    </location>
</feature>
<organism evidence="6 7">
    <name type="scientific">Providencia alcalifaciens</name>
    <dbReference type="NCBI Taxonomy" id="126385"/>
    <lineage>
        <taxon>Bacteria</taxon>
        <taxon>Pseudomonadati</taxon>
        <taxon>Pseudomonadota</taxon>
        <taxon>Gammaproteobacteria</taxon>
        <taxon>Enterobacterales</taxon>
        <taxon>Morganellaceae</taxon>
        <taxon>Providencia</taxon>
    </lineage>
</organism>
<dbReference type="Gene3D" id="2.60.40.10">
    <property type="entry name" value="Immunoglobulins"/>
    <property type="match status" value="1"/>
</dbReference>
<evidence type="ECO:0000259" key="5">
    <source>
        <dbReference type="SMART" id="SM00642"/>
    </source>
</evidence>
<dbReference type="CDD" id="cd11326">
    <property type="entry name" value="AmyAc_Glg_debranch"/>
    <property type="match status" value="1"/>
</dbReference>
<dbReference type="InterPro" id="IPR014756">
    <property type="entry name" value="Ig_E-set"/>
</dbReference>